<organism evidence="1">
    <name type="scientific">Candidatus Kentrum sp. SD</name>
    <dbReference type="NCBI Taxonomy" id="2126332"/>
    <lineage>
        <taxon>Bacteria</taxon>
        <taxon>Pseudomonadati</taxon>
        <taxon>Pseudomonadota</taxon>
        <taxon>Gammaproteobacteria</taxon>
        <taxon>Candidatus Kentrum</taxon>
    </lineage>
</organism>
<dbReference type="EMBL" id="CAADHB010000097">
    <property type="protein sequence ID" value="VFK80262.1"/>
    <property type="molecule type" value="Genomic_DNA"/>
</dbReference>
<accession>A0A451BPP0</accession>
<name>A0A451BPP0_9GAMM</name>
<reference evidence="1" key="1">
    <citation type="submission" date="2019-02" db="EMBL/GenBank/DDBJ databases">
        <authorList>
            <person name="Gruber-Vodicka R. H."/>
            <person name="Seah K. B. B."/>
        </authorList>
    </citation>
    <scope>NUCLEOTIDE SEQUENCE</scope>
    <source>
        <strain evidence="1">BECK_S127</strain>
    </source>
</reference>
<gene>
    <name evidence="1" type="ORF">BECKSD772D_GA0070982_10979</name>
</gene>
<dbReference type="AlphaFoldDB" id="A0A451BPP0"/>
<proteinExistence type="predicted"/>
<evidence type="ECO:0000313" key="1">
    <source>
        <dbReference type="EMBL" id="VFK80262.1"/>
    </source>
</evidence>
<sequence>MSIVEEELHRTPFTSCATFLEPITFRWLLTGRDLAERQRHRQISGLPVKLHTGLIPVAHPPGFAPLTG</sequence>
<protein>
    <submittedName>
        <fullName evidence="1">Uncharacterized protein</fullName>
    </submittedName>
</protein>